<dbReference type="InterPro" id="IPR025836">
    <property type="entry name" value="Zn_knuckle_CX2CX4HX4C"/>
</dbReference>
<dbReference type="PANTHER" id="PTHR31286">
    <property type="entry name" value="GLYCINE-RICH CELL WALL STRUCTURAL PROTEIN 1.8-LIKE"/>
    <property type="match status" value="1"/>
</dbReference>
<comment type="caution">
    <text evidence="3">The sequence shown here is derived from an EMBL/GenBank/DDBJ whole genome shotgun (WGS) entry which is preliminary data.</text>
</comment>
<evidence type="ECO:0000259" key="2">
    <source>
        <dbReference type="Pfam" id="PF14392"/>
    </source>
</evidence>
<evidence type="ECO:0000256" key="1">
    <source>
        <dbReference type="SAM" id="MobiDB-lite"/>
    </source>
</evidence>
<accession>A0AAE1Y8A3</accession>
<sequence length="371" mass="40979">MDLRQIGGGRFFLCFNHIVDRNQALEGCPWSFEKNIIILSGVRENKNPLQVDLDWCDFYVHVHELPLSMMNLGVATLIGNRIGRFRDMDMDETGCTWGATLRLRVAFNVTHPLSRAILISSTLGDELLLHLTYERLPKFCYLCGKLGHISKYYEPRKRREPRAESNWWNRGEAHRESQEQNLIHLRRLLRLKTGGVDGIGGETHREGVHAASAKSFSPGQPFRQARAVGSDGRMQGTKVEGDLGSDDSLMDCAGMDSGVQAIPKDVEGHANARELGTVVSTEFVPSTILETSSVGGSLLPGTGKDKPEDSLVTVPLRFTARGPPGRRGTGRCGRPHGYGPSSSRKRPWGCSVLGLEGEVLRGGKRRIPLDI</sequence>
<organism evidence="3 4">
    <name type="scientific">Sesamum alatum</name>
    <dbReference type="NCBI Taxonomy" id="300844"/>
    <lineage>
        <taxon>Eukaryota</taxon>
        <taxon>Viridiplantae</taxon>
        <taxon>Streptophyta</taxon>
        <taxon>Embryophyta</taxon>
        <taxon>Tracheophyta</taxon>
        <taxon>Spermatophyta</taxon>
        <taxon>Magnoliopsida</taxon>
        <taxon>eudicotyledons</taxon>
        <taxon>Gunneridae</taxon>
        <taxon>Pentapetalae</taxon>
        <taxon>asterids</taxon>
        <taxon>lamiids</taxon>
        <taxon>Lamiales</taxon>
        <taxon>Pedaliaceae</taxon>
        <taxon>Sesamum</taxon>
    </lineage>
</organism>
<evidence type="ECO:0000313" key="4">
    <source>
        <dbReference type="Proteomes" id="UP001293254"/>
    </source>
</evidence>
<reference evidence="3" key="1">
    <citation type="submission" date="2020-06" db="EMBL/GenBank/DDBJ databases">
        <authorList>
            <person name="Li T."/>
            <person name="Hu X."/>
            <person name="Zhang T."/>
            <person name="Song X."/>
            <person name="Zhang H."/>
            <person name="Dai N."/>
            <person name="Sheng W."/>
            <person name="Hou X."/>
            <person name="Wei L."/>
        </authorList>
    </citation>
    <scope>NUCLEOTIDE SEQUENCE</scope>
    <source>
        <strain evidence="3">3651</strain>
        <tissue evidence="3">Leaf</tissue>
    </source>
</reference>
<dbReference type="EMBL" id="JACGWO010000006">
    <property type="protein sequence ID" value="KAK4425041.1"/>
    <property type="molecule type" value="Genomic_DNA"/>
</dbReference>
<gene>
    <name evidence="3" type="ORF">Salat_1697700</name>
</gene>
<dbReference type="InterPro" id="IPR040256">
    <property type="entry name" value="At4g02000-like"/>
</dbReference>
<dbReference type="Proteomes" id="UP001293254">
    <property type="component" value="Unassembled WGS sequence"/>
</dbReference>
<dbReference type="Pfam" id="PF14392">
    <property type="entry name" value="zf-CCHC_4"/>
    <property type="match status" value="1"/>
</dbReference>
<keyword evidence="4" id="KW-1185">Reference proteome</keyword>
<feature type="domain" description="Zinc knuckle CX2CX4HX4C" evidence="2">
    <location>
        <begin position="108"/>
        <end position="152"/>
    </location>
</feature>
<proteinExistence type="predicted"/>
<feature type="region of interest" description="Disordered" evidence="1">
    <location>
        <begin position="211"/>
        <end position="235"/>
    </location>
</feature>
<name>A0AAE1Y8A3_9LAMI</name>
<protein>
    <recommendedName>
        <fullName evidence="2">Zinc knuckle CX2CX4HX4C domain-containing protein</fullName>
    </recommendedName>
</protein>
<dbReference type="AlphaFoldDB" id="A0AAE1Y8A3"/>
<dbReference type="PANTHER" id="PTHR31286:SF167">
    <property type="entry name" value="OS09G0268800 PROTEIN"/>
    <property type="match status" value="1"/>
</dbReference>
<evidence type="ECO:0000313" key="3">
    <source>
        <dbReference type="EMBL" id="KAK4425041.1"/>
    </source>
</evidence>
<feature type="region of interest" description="Disordered" evidence="1">
    <location>
        <begin position="321"/>
        <end position="345"/>
    </location>
</feature>
<reference evidence="3" key="2">
    <citation type="journal article" date="2024" name="Plant">
        <title>Genomic evolution and insights into agronomic trait innovations of Sesamum species.</title>
        <authorList>
            <person name="Miao H."/>
            <person name="Wang L."/>
            <person name="Qu L."/>
            <person name="Liu H."/>
            <person name="Sun Y."/>
            <person name="Le M."/>
            <person name="Wang Q."/>
            <person name="Wei S."/>
            <person name="Zheng Y."/>
            <person name="Lin W."/>
            <person name="Duan Y."/>
            <person name="Cao H."/>
            <person name="Xiong S."/>
            <person name="Wang X."/>
            <person name="Wei L."/>
            <person name="Li C."/>
            <person name="Ma Q."/>
            <person name="Ju M."/>
            <person name="Zhao R."/>
            <person name="Li G."/>
            <person name="Mu C."/>
            <person name="Tian Q."/>
            <person name="Mei H."/>
            <person name="Zhang T."/>
            <person name="Gao T."/>
            <person name="Zhang H."/>
        </authorList>
    </citation>
    <scope>NUCLEOTIDE SEQUENCE</scope>
    <source>
        <strain evidence="3">3651</strain>
    </source>
</reference>